<evidence type="ECO:0000313" key="5">
    <source>
        <dbReference type="Proteomes" id="UP000295657"/>
    </source>
</evidence>
<keyword evidence="1" id="KW-0547">Nucleotide-binding</keyword>
<feature type="domain" description="ABC transporter" evidence="3">
    <location>
        <begin position="256"/>
        <end position="493"/>
    </location>
</feature>
<dbReference type="AlphaFoldDB" id="A0A4R6VAL2"/>
<dbReference type="Proteomes" id="UP000295657">
    <property type="component" value="Unassembled WGS sequence"/>
</dbReference>
<dbReference type="GO" id="GO:0016887">
    <property type="term" value="F:ATP hydrolysis activity"/>
    <property type="evidence" value="ECO:0007669"/>
    <property type="project" value="InterPro"/>
</dbReference>
<evidence type="ECO:0000256" key="1">
    <source>
        <dbReference type="ARBA" id="ARBA00022741"/>
    </source>
</evidence>
<dbReference type="EMBL" id="SNYQ01000006">
    <property type="protein sequence ID" value="TDQ57200.1"/>
    <property type="molecule type" value="Genomic_DNA"/>
</dbReference>
<dbReference type="InterPro" id="IPR003593">
    <property type="entry name" value="AAA+_ATPase"/>
</dbReference>
<dbReference type="PROSITE" id="PS50893">
    <property type="entry name" value="ABC_TRANSPORTER_2"/>
    <property type="match status" value="2"/>
</dbReference>
<keyword evidence="2 4" id="KW-0067">ATP-binding</keyword>
<name>A0A4R6VAL2_9PAST</name>
<sequence length="493" mass="55390">MKNLIARDALFRSKAGESLHLPRLSIGIRDFWAVVGANGSGKKIFSSVLEDRLSPLSGEYCNGFHRIRCLSFEAQQSILEQTFKERNNDMCAPEDFGKTAAQIILSAGGDKEACNHYAMQLNIGGLLERPFMHLSSGESRKVLLAQALVAQPDLLILNDPFEGLDEKSVQQWLQLLTALKGKMAIVLILSRLADIPSIADYIALLERHQLVLQGTKERIENEEIFQQLRHGELSLHSALPESIDTFPLPIAGRNTFELQGLKIQYGDKRILDNLSWSVAPGQNWWIKGPNGAGKSTLLSVINADHPQAYANNVVLFGKARGSGESIWEIKRNIGYLSSQLHMDYRVSCTAADVILSGFFDSIGIYRQVPEALKLKTRQWLERLNMQALAQQPFRSLSWGQQRLLLIARAMVKHPPLLILDEPMQGLDALNRKLIKVFIDQLIGNSRTQLLLVSHQNEDVPDCITHVLEFVPCAQGYRYCMGTYEEFMEQRISD</sequence>
<gene>
    <name evidence="4" type="ORF">EDC45_1595</name>
</gene>
<feature type="domain" description="ABC transporter" evidence="3">
    <location>
        <begin position="4"/>
        <end position="232"/>
    </location>
</feature>
<dbReference type="InterPro" id="IPR017871">
    <property type="entry name" value="ABC_transporter-like_CS"/>
</dbReference>
<dbReference type="SUPFAM" id="SSF52540">
    <property type="entry name" value="P-loop containing nucleoside triphosphate hydrolases"/>
    <property type="match status" value="2"/>
</dbReference>
<comment type="caution">
    <text evidence="4">The sequence shown here is derived from an EMBL/GenBank/DDBJ whole genome shotgun (WGS) entry which is preliminary data.</text>
</comment>
<dbReference type="PANTHER" id="PTHR43158:SF2">
    <property type="entry name" value="SKFA PEPTIDE EXPORT ATP-BINDING PROTEIN SKFE"/>
    <property type="match status" value="1"/>
</dbReference>
<dbReference type="PANTHER" id="PTHR43158">
    <property type="entry name" value="SKFA PEPTIDE EXPORT ATP-BINDING PROTEIN SKFE"/>
    <property type="match status" value="1"/>
</dbReference>
<dbReference type="PROSITE" id="PS00211">
    <property type="entry name" value="ABC_TRANSPORTER_1"/>
    <property type="match status" value="1"/>
</dbReference>
<keyword evidence="5" id="KW-1185">Reference proteome</keyword>
<dbReference type="RefSeq" id="WP_133545206.1">
    <property type="nucleotide sequence ID" value="NZ_SNYQ01000006.1"/>
</dbReference>
<dbReference type="OrthoDB" id="9805029at2"/>
<dbReference type="InterPro" id="IPR027417">
    <property type="entry name" value="P-loop_NTPase"/>
</dbReference>
<organism evidence="4 5">
    <name type="scientific">Mesocricetibacter intestinalis</name>
    <dbReference type="NCBI Taxonomy" id="1521930"/>
    <lineage>
        <taxon>Bacteria</taxon>
        <taxon>Pseudomonadati</taxon>
        <taxon>Pseudomonadota</taxon>
        <taxon>Gammaproteobacteria</taxon>
        <taxon>Pasteurellales</taxon>
        <taxon>Pasteurellaceae</taxon>
        <taxon>Mesocricetibacter</taxon>
    </lineage>
</organism>
<proteinExistence type="predicted"/>
<evidence type="ECO:0000256" key="2">
    <source>
        <dbReference type="ARBA" id="ARBA00022840"/>
    </source>
</evidence>
<dbReference type="SMART" id="SM00382">
    <property type="entry name" value="AAA"/>
    <property type="match status" value="2"/>
</dbReference>
<dbReference type="Gene3D" id="3.40.50.300">
    <property type="entry name" value="P-loop containing nucleotide triphosphate hydrolases"/>
    <property type="match status" value="2"/>
</dbReference>
<evidence type="ECO:0000259" key="3">
    <source>
        <dbReference type="PROSITE" id="PS50893"/>
    </source>
</evidence>
<reference evidence="4 5" key="1">
    <citation type="submission" date="2019-03" db="EMBL/GenBank/DDBJ databases">
        <title>Genomic Encyclopedia of Type Strains, Phase IV (KMG-IV): sequencing the most valuable type-strain genomes for metagenomic binning, comparative biology and taxonomic classification.</title>
        <authorList>
            <person name="Goeker M."/>
        </authorList>
    </citation>
    <scope>NUCLEOTIDE SEQUENCE [LARGE SCALE GENOMIC DNA]</scope>
    <source>
        <strain evidence="4 5">DSM 28403</strain>
    </source>
</reference>
<dbReference type="FunFam" id="3.40.50.300:FF:000866">
    <property type="entry name" value="Molybdate ABC transporter ATP-binding protein ModF"/>
    <property type="match status" value="1"/>
</dbReference>
<dbReference type="InterPro" id="IPR003439">
    <property type="entry name" value="ABC_transporter-like_ATP-bd"/>
</dbReference>
<dbReference type="NCBIfam" id="NF008186">
    <property type="entry name" value="PRK10938.1"/>
    <property type="match status" value="1"/>
</dbReference>
<dbReference type="GO" id="GO:0005524">
    <property type="term" value="F:ATP binding"/>
    <property type="evidence" value="ECO:0007669"/>
    <property type="project" value="UniProtKB-KW"/>
</dbReference>
<accession>A0A4R6VAL2</accession>
<protein>
    <submittedName>
        <fullName evidence="4">Molybdate transport system ATP-binding protein</fullName>
    </submittedName>
</protein>
<evidence type="ECO:0000313" key="4">
    <source>
        <dbReference type="EMBL" id="TDQ57200.1"/>
    </source>
</evidence>
<dbReference type="Pfam" id="PF00005">
    <property type="entry name" value="ABC_tran"/>
    <property type="match status" value="2"/>
</dbReference>